<feature type="region of interest" description="Disordered" evidence="1">
    <location>
        <begin position="302"/>
        <end position="379"/>
    </location>
</feature>
<evidence type="ECO:0000256" key="3">
    <source>
        <dbReference type="SAM" id="SignalP"/>
    </source>
</evidence>
<dbReference type="InterPro" id="IPR013783">
    <property type="entry name" value="Ig-like_fold"/>
</dbReference>
<evidence type="ECO:0000256" key="1">
    <source>
        <dbReference type="SAM" id="MobiDB-lite"/>
    </source>
</evidence>
<reference evidence="5" key="1">
    <citation type="submission" date="2025-08" db="UniProtKB">
        <authorList>
            <consortium name="Ensembl"/>
        </authorList>
    </citation>
    <scope>IDENTIFICATION</scope>
</reference>
<proteinExistence type="predicted"/>
<evidence type="ECO:0000313" key="6">
    <source>
        <dbReference type="Proteomes" id="UP000472270"/>
    </source>
</evidence>
<evidence type="ECO:0000313" key="5">
    <source>
        <dbReference type="Ensembl" id="ENSSRHP00000011000.1"/>
    </source>
</evidence>
<dbReference type="InterPro" id="IPR003961">
    <property type="entry name" value="FN3_dom"/>
</dbReference>
<keyword evidence="2" id="KW-0472">Membrane</keyword>
<protein>
    <submittedName>
        <fullName evidence="5">Interferon gamma receptor 1a</fullName>
    </submittedName>
</protein>
<sequence length="379" mass="42709">MRTQIYISVTVLILIQKSASEAVSLPSPANVSIQCDSYGVEVRWEYPDLDQDVYFQVKVKDSFSERSSNLTQNHNLNISSMLFNAAHNRYIVNVKAVRGGEKSNSTISYDFSYNEYATAKIKCYLDFPEVKLSPKDGKLHVQFTNPLQLYRNSPALRGLTDNLEYCIETDEGMNEVCETCQIKQNTSCETSVVFSEHRGEYCVTLTGNIGQRFFNPRSSCFTGDIRSYPPVTVYVYPVLGVVLTLLFITAVIMLLAKKCNSEMKKKVPSMFQHFFDFDETQSHPSKTLNVVPDNVEPCLQIEPAEDTKEQTTLIPLSDTRDLGSGDSEDKSSYGPNDLVEDEQSDLSDFYDCPHAPRQKQEMSPGDTVDSYGPKLLLEV</sequence>
<organism evidence="5 6">
    <name type="scientific">Sinocyclocheilus rhinocerous</name>
    <dbReference type="NCBI Taxonomy" id="307959"/>
    <lineage>
        <taxon>Eukaryota</taxon>
        <taxon>Metazoa</taxon>
        <taxon>Chordata</taxon>
        <taxon>Craniata</taxon>
        <taxon>Vertebrata</taxon>
        <taxon>Euteleostomi</taxon>
        <taxon>Actinopterygii</taxon>
        <taxon>Neopterygii</taxon>
        <taxon>Teleostei</taxon>
        <taxon>Ostariophysi</taxon>
        <taxon>Cypriniformes</taxon>
        <taxon>Cyprinidae</taxon>
        <taxon>Cyprininae</taxon>
        <taxon>Sinocyclocheilus</taxon>
    </lineage>
</organism>
<dbReference type="InterPro" id="IPR036116">
    <property type="entry name" value="FN3_sf"/>
</dbReference>
<dbReference type="Ensembl" id="ENSSRHT00000011420.1">
    <property type="protein sequence ID" value="ENSSRHP00000011000.1"/>
    <property type="gene ID" value="ENSSRHG00000006409.1"/>
</dbReference>
<gene>
    <name evidence="5" type="primary">ifngr1a</name>
</gene>
<keyword evidence="6" id="KW-1185">Reference proteome</keyword>
<feature type="compositionally biased region" description="Basic and acidic residues" evidence="1">
    <location>
        <begin position="318"/>
        <end position="331"/>
    </location>
</feature>
<keyword evidence="2" id="KW-1133">Transmembrane helix</keyword>
<dbReference type="GO" id="GO:0004896">
    <property type="term" value="F:cytokine receptor activity"/>
    <property type="evidence" value="ECO:0007669"/>
    <property type="project" value="TreeGrafter"/>
</dbReference>
<evidence type="ECO:0000256" key="2">
    <source>
        <dbReference type="SAM" id="Phobius"/>
    </source>
</evidence>
<dbReference type="GO" id="GO:0005886">
    <property type="term" value="C:plasma membrane"/>
    <property type="evidence" value="ECO:0007669"/>
    <property type="project" value="TreeGrafter"/>
</dbReference>
<feature type="domain" description="Fibronectin type-III" evidence="4">
    <location>
        <begin position="8"/>
        <end position="104"/>
    </location>
</feature>
<dbReference type="RefSeq" id="NP_001347837.1">
    <property type="nucleotide sequence ID" value="NM_001360908.1"/>
</dbReference>
<dbReference type="Proteomes" id="UP000472270">
    <property type="component" value="Unassembled WGS sequence"/>
</dbReference>
<evidence type="ECO:0000259" key="4">
    <source>
        <dbReference type="Pfam" id="PF01108"/>
    </source>
</evidence>
<dbReference type="AlphaFoldDB" id="A0A673GFF0"/>
<keyword evidence="3" id="KW-0732">Signal</keyword>
<keyword evidence="2" id="KW-0812">Transmembrane</keyword>
<dbReference type="Gene3D" id="2.60.40.10">
    <property type="entry name" value="Immunoglobulins"/>
    <property type="match status" value="2"/>
</dbReference>
<feature type="chain" id="PRO_5025535798" evidence="3">
    <location>
        <begin position="21"/>
        <end position="379"/>
    </location>
</feature>
<dbReference type="InterPro" id="IPR050650">
    <property type="entry name" value="Type-II_Cytokine-TF_Rcpt"/>
</dbReference>
<dbReference type="KEGG" id="srx:107729696"/>
<dbReference type="CTD" id="106587463"/>
<accession>A0A673GFF0</accession>
<dbReference type="Pfam" id="PF01108">
    <property type="entry name" value="Tissue_fac"/>
    <property type="match status" value="1"/>
</dbReference>
<dbReference type="PANTHER" id="PTHR20859">
    <property type="entry name" value="INTERFERON/INTERLEUKIN RECEPTOR"/>
    <property type="match status" value="1"/>
</dbReference>
<name>A0A673GFF0_9TELE</name>
<feature type="transmembrane region" description="Helical" evidence="2">
    <location>
        <begin position="234"/>
        <end position="256"/>
    </location>
</feature>
<dbReference type="SUPFAM" id="SSF49265">
    <property type="entry name" value="Fibronectin type III"/>
    <property type="match status" value="1"/>
</dbReference>
<feature type="signal peptide" evidence="3">
    <location>
        <begin position="1"/>
        <end position="20"/>
    </location>
</feature>
<dbReference type="PANTHER" id="PTHR20859:SF87">
    <property type="entry name" value="CYTOKINE RECEPTOR FAMILY MEMBER B13-RELATED"/>
    <property type="match status" value="1"/>
</dbReference>
<reference evidence="5" key="2">
    <citation type="submission" date="2025-09" db="UniProtKB">
        <authorList>
            <consortium name="Ensembl"/>
        </authorList>
    </citation>
    <scope>IDENTIFICATION</scope>
</reference>
<dbReference type="GeneID" id="107729696"/>